<evidence type="ECO:0000256" key="1">
    <source>
        <dbReference type="ARBA" id="ARBA00000085"/>
    </source>
</evidence>
<feature type="transmembrane region" description="Helical" evidence="14">
    <location>
        <begin position="32"/>
        <end position="52"/>
    </location>
</feature>
<evidence type="ECO:0000256" key="7">
    <source>
        <dbReference type="ARBA" id="ARBA00022692"/>
    </source>
</evidence>
<accession>A0A4Q0YRV2</accession>
<evidence type="ECO:0000256" key="12">
    <source>
        <dbReference type="ARBA" id="ARBA00023012"/>
    </source>
</evidence>
<keyword evidence="8" id="KW-0547">Nucleotide-binding</keyword>
<keyword evidence="4" id="KW-0997">Cell inner membrane</keyword>
<dbReference type="InterPro" id="IPR036097">
    <property type="entry name" value="HisK_dim/P_sf"/>
</dbReference>
<comment type="subcellular location">
    <subcellularLocation>
        <location evidence="2">Cell inner membrane</location>
        <topology evidence="2">Multi-pass membrane protein</topology>
    </subcellularLocation>
</comment>
<evidence type="ECO:0000256" key="11">
    <source>
        <dbReference type="ARBA" id="ARBA00022989"/>
    </source>
</evidence>
<dbReference type="GO" id="GO:0005886">
    <property type="term" value="C:plasma membrane"/>
    <property type="evidence" value="ECO:0007669"/>
    <property type="project" value="UniProtKB-SubCell"/>
</dbReference>
<evidence type="ECO:0000313" key="18">
    <source>
        <dbReference type="Proteomes" id="UP000290287"/>
    </source>
</evidence>
<sequence length="504" mass="57259">MKPEARPKEDAMREIKVTLFNRIWPLGLASRFILMLSLVILTSQVLTSAVWYRYSYSQEKEGLENALESIASNAAFTVSYYRKLPKSSRHLVLEQNRSMGGTRFFISLNSKRIDAKGLAGTERKRELEQIVGGVLKKTLGLQMLIDINFSKRDDLRVYDVEVPLDDIPRSFARYTIEKVKDDPPVLVMQFKLPRERNTPGAPEQWLYLATNLPAPYVSLESRFLDARQLNFILLTSVFVLLCTWLIVRREIRPIKNLASAAKLMGSKMDAPILKEEGSGELISAVHAFNNMNRRIRAYIRDRDLLFGAISHDLKTPIACLKLRTEILDDEETKIRFGRSLSELEFMVKGALHYIKDTDICEQVEWTDINAVLEEIRAFYGSGQSQVSILGYASQSFLCKPVAIKRMLHNLIENGVKYGVHVDVSVLDTPSNLVIKIRDHGPGIPDELRERVFEPYFRIHHEKEEGTGLGLSIARNIVRGHAGKLVLKNHAEGGLVVTLSLPREE</sequence>
<feature type="domain" description="Histidine kinase" evidence="15">
    <location>
        <begin position="308"/>
        <end position="504"/>
    </location>
</feature>
<evidence type="ECO:0000256" key="8">
    <source>
        <dbReference type="ARBA" id="ARBA00022741"/>
    </source>
</evidence>
<dbReference type="PROSITE" id="PS50109">
    <property type="entry name" value="HIS_KIN"/>
    <property type="match status" value="1"/>
</dbReference>
<dbReference type="InterPro" id="IPR003594">
    <property type="entry name" value="HATPase_dom"/>
</dbReference>
<dbReference type="PANTHER" id="PTHR44936">
    <property type="entry name" value="SENSOR PROTEIN CREC"/>
    <property type="match status" value="1"/>
</dbReference>
<dbReference type="Gene3D" id="3.30.565.10">
    <property type="entry name" value="Histidine kinase-like ATPase, C-terminal domain"/>
    <property type="match status" value="1"/>
</dbReference>
<proteinExistence type="predicted"/>
<dbReference type="EMBL" id="PEIB01000005">
    <property type="protein sequence ID" value="RXJ73917.1"/>
    <property type="molecule type" value="Genomic_DNA"/>
</dbReference>
<dbReference type="InterPro" id="IPR036890">
    <property type="entry name" value="HATPase_C_sf"/>
</dbReference>
<evidence type="ECO:0000256" key="2">
    <source>
        <dbReference type="ARBA" id="ARBA00004429"/>
    </source>
</evidence>
<keyword evidence="9 17" id="KW-0418">Kinase</keyword>
<evidence type="ECO:0000256" key="6">
    <source>
        <dbReference type="ARBA" id="ARBA00022679"/>
    </source>
</evidence>
<dbReference type="SMART" id="SM00387">
    <property type="entry name" value="HATPase_c"/>
    <property type="match status" value="1"/>
</dbReference>
<organism evidence="17 18">
    <name type="scientific">Veronia nyctiphanis</name>
    <dbReference type="NCBI Taxonomy" id="1278244"/>
    <lineage>
        <taxon>Bacteria</taxon>
        <taxon>Pseudomonadati</taxon>
        <taxon>Pseudomonadota</taxon>
        <taxon>Gammaproteobacteria</taxon>
        <taxon>Vibrionales</taxon>
        <taxon>Vibrionaceae</taxon>
        <taxon>Veronia</taxon>
    </lineage>
</organism>
<name>A0A4Q0YRV2_9GAMM</name>
<dbReference type="PROSITE" id="PS50885">
    <property type="entry name" value="HAMP"/>
    <property type="match status" value="1"/>
</dbReference>
<reference evidence="17 18" key="1">
    <citation type="submission" date="2017-10" db="EMBL/GenBank/DDBJ databases">
        <title>Nyctiphanis sp. nov., isolated from the stomach of the euphausiid Nyctiphanes simplex (Hansen, 1911) in the Gulf of California.</title>
        <authorList>
            <person name="Gomez-Gil B."/>
            <person name="Aguilar-Mendez M."/>
            <person name="Lopez-Cortes A."/>
            <person name="Gomez-Gutierrez J."/>
            <person name="Roque A."/>
            <person name="Lang E."/>
            <person name="Gonzalez-Castillo A."/>
        </authorList>
    </citation>
    <scope>NUCLEOTIDE SEQUENCE [LARGE SCALE GENOMIC DNA]</scope>
    <source>
        <strain evidence="17 18">CAIM 600</strain>
    </source>
</reference>
<evidence type="ECO:0000256" key="13">
    <source>
        <dbReference type="ARBA" id="ARBA00023136"/>
    </source>
</evidence>
<gene>
    <name evidence="17" type="ORF">CS022_06425</name>
</gene>
<evidence type="ECO:0000256" key="9">
    <source>
        <dbReference type="ARBA" id="ARBA00022777"/>
    </source>
</evidence>
<dbReference type="PANTHER" id="PTHR44936:SF5">
    <property type="entry name" value="SENSOR HISTIDINE KINASE ENVZ"/>
    <property type="match status" value="1"/>
</dbReference>
<feature type="domain" description="HAMP" evidence="16">
    <location>
        <begin position="248"/>
        <end position="300"/>
    </location>
</feature>
<keyword evidence="6" id="KW-0808">Transferase</keyword>
<comment type="catalytic activity">
    <reaction evidence="1">
        <text>ATP + protein L-histidine = ADP + protein N-phospho-L-histidine.</text>
        <dbReference type="EC" id="2.7.13.3"/>
    </reaction>
</comment>
<feature type="transmembrane region" description="Helical" evidence="14">
    <location>
        <begin position="229"/>
        <end position="247"/>
    </location>
</feature>
<dbReference type="AlphaFoldDB" id="A0A4Q0YRV2"/>
<dbReference type="Proteomes" id="UP000290287">
    <property type="component" value="Unassembled WGS sequence"/>
</dbReference>
<dbReference type="InterPro" id="IPR050980">
    <property type="entry name" value="2C_sensor_his_kinase"/>
</dbReference>
<evidence type="ECO:0000259" key="15">
    <source>
        <dbReference type="PROSITE" id="PS50109"/>
    </source>
</evidence>
<evidence type="ECO:0000256" key="4">
    <source>
        <dbReference type="ARBA" id="ARBA00022519"/>
    </source>
</evidence>
<dbReference type="InterPro" id="IPR005467">
    <property type="entry name" value="His_kinase_dom"/>
</dbReference>
<keyword evidence="4" id="KW-1003">Cell membrane</keyword>
<evidence type="ECO:0000256" key="10">
    <source>
        <dbReference type="ARBA" id="ARBA00022840"/>
    </source>
</evidence>
<dbReference type="GO" id="GO:0005524">
    <property type="term" value="F:ATP binding"/>
    <property type="evidence" value="ECO:0007669"/>
    <property type="project" value="UniProtKB-KW"/>
</dbReference>
<evidence type="ECO:0000259" key="16">
    <source>
        <dbReference type="PROSITE" id="PS50885"/>
    </source>
</evidence>
<evidence type="ECO:0000256" key="3">
    <source>
        <dbReference type="ARBA" id="ARBA00012438"/>
    </source>
</evidence>
<dbReference type="SUPFAM" id="SSF47384">
    <property type="entry name" value="Homodimeric domain of signal transducing histidine kinase"/>
    <property type="match status" value="1"/>
</dbReference>
<evidence type="ECO:0000313" key="17">
    <source>
        <dbReference type="EMBL" id="RXJ73917.1"/>
    </source>
</evidence>
<keyword evidence="18" id="KW-1185">Reference proteome</keyword>
<dbReference type="EC" id="2.7.13.3" evidence="3"/>
<dbReference type="Gene3D" id="1.10.287.130">
    <property type="match status" value="1"/>
</dbReference>
<dbReference type="InterPro" id="IPR003660">
    <property type="entry name" value="HAMP_dom"/>
</dbReference>
<dbReference type="SUPFAM" id="SSF55874">
    <property type="entry name" value="ATPase domain of HSP90 chaperone/DNA topoisomerase II/histidine kinase"/>
    <property type="match status" value="1"/>
</dbReference>
<keyword evidence="12" id="KW-0902">Two-component regulatory system</keyword>
<keyword evidence="7 14" id="KW-0812">Transmembrane</keyword>
<dbReference type="InterPro" id="IPR004358">
    <property type="entry name" value="Sig_transdc_His_kin-like_C"/>
</dbReference>
<dbReference type="PRINTS" id="PR00344">
    <property type="entry name" value="BCTRLSENSOR"/>
</dbReference>
<keyword evidence="5" id="KW-0597">Phosphoprotein</keyword>
<dbReference type="GO" id="GO:0000155">
    <property type="term" value="F:phosphorelay sensor kinase activity"/>
    <property type="evidence" value="ECO:0007669"/>
    <property type="project" value="InterPro"/>
</dbReference>
<protein>
    <recommendedName>
        <fullName evidence="3">histidine kinase</fullName>
        <ecNumber evidence="3">2.7.13.3</ecNumber>
    </recommendedName>
</protein>
<dbReference type="RefSeq" id="WP_129121591.1">
    <property type="nucleotide sequence ID" value="NZ_PEIB01000005.1"/>
</dbReference>
<evidence type="ECO:0000256" key="5">
    <source>
        <dbReference type="ARBA" id="ARBA00022553"/>
    </source>
</evidence>
<dbReference type="OrthoDB" id="9804645at2"/>
<dbReference type="Pfam" id="PF02518">
    <property type="entry name" value="HATPase_c"/>
    <property type="match status" value="1"/>
</dbReference>
<keyword evidence="10" id="KW-0067">ATP-binding</keyword>
<comment type="caution">
    <text evidence="17">The sequence shown here is derived from an EMBL/GenBank/DDBJ whole genome shotgun (WGS) entry which is preliminary data.</text>
</comment>
<keyword evidence="13 14" id="KW-0472">Membrane</keyword>
<keyword evidence="11 14" id="KW-1133">Transmembrane helix</keyword>
<evidence type="ECO:0000256" key="14">
    <source>
        <dbReference type="SAM" id="Phobius"/>
    </source>
</evidence>